<dbReference type="EMBL" id="MDHN01000045">
    <property type="protein sequence ID" value="OFC68643.1"/>
    <property type="molecule type" value="Genomic_DNA"/>
</dbReference>
<dbReference type="SUPFAM" id="SSF75169">
    <property type="entry name" value="DsrEFH-like"/>
    <property type="match status" value="1"/>
</dbReference>
<dbReference type="PANTHER" id="PTHR38780:SF1">
    <property type="entry name" value="PROTEIN TUSC"/>
    <property type="match status" value="1"/>
</dbReference>
<evidence type="ECO:0000313" key="2">
    <source>
        <dbReference type="EMBL" id="OFC68643.1"/>
    </source>
</evidence>
<protein>
    <submittedName>
        <fullName evidence="2">Uncharacterized protein</fullName>
    </submittedName>
</protein>
<dbReference type="AlphaFoldDB" id="A0A1E7Z504"/>
<proteinExistence type="inferred from homology"/>
<dbReference type="RefSeq" id="WP_070127682.1">
    <property type="nucleotide sequence ID" value="NZ_MDHN01000045.1"/>
</dbReference>
<name>A0A1E7Z504_9ALTE</name>
<organism evidence="2 3">
    <name type="scientific">Alteromonas confluentis</name>
    <dbReference type="NCBI Taxonomy" id="1656094"/>
    <lineage>
        <taxon>Bacteria</taxon>
        <taxon>Pseudomonadati</taxon>
        <taxon>Pseudomonadota</taxon>
        <taxon>Gammaproteobacteria</taxon>
        <taxon>Alteromonadales</taxon>
        <taxon>Alteromonadaceae</taxon>
        <taxon>Alteromonas/Salinimonas group</taxon>
        <taxon>Alteromonas</taxon>
    </lineage>
</organism>
<dbReference type="STRING" id="1656094.BFC18_00905"/>
<sequence length="121" mass="13381">MAKLLIRLTSAPYGTSDASDGLDFALAATNYGHEVVIIFEGNGLYQLLPQKKVNGVKDQSKRLKSLPFFDIEECYYAQSDIERQGMSTQSYSLDIVSDLAEPLDDAGIIFLVEQADHVVTF</sequence>
<dbReference type="InterPro" id="IPR027396">
    <property type="entry name" value="DsrEFH-like"/>
</dbReference>
<dbReference type="Pfam" id="PF02635">
    <property type="entry name" value="DsrE"/>
    <property type="match status" value="1"/>
</dbReference>
<dbReference type="Gene3D" id="3.40.1260.10">
    <property type="entry name" value="DsrEFH-like"/>
    <property type="match status" value="1"/>
</dbReference>
<evidence type="ECO:0000313" key="3">
    <source>
        <dbReference type="Proteomes" id="UP000175691"/>
    </source>
</evidence>
<dbReference type="PANTHER" id="PTHR38780">
    <property type="entry name" value="PROTEIN TUSC"/>
    <property type="match status" value="1"/>
</dbReference>
<dbReference type="InterPro" id="IPR003787">
    <property type="entry name" value="Sulphur_relay_DsrE/F-like"/>
</dbReference>
<accession>A0A1E7Z504</accession>
<evidence type="ECO:0000256" key="1">
    <source>
        <dbReference type="ARBA" id="ARBA00005996"/>
    </source>
</evidence>
<dbReference type="OrthoDB" id="9789418at2"/>
<comment type="similarity">
    <text evidence="1">Belongs to the DsrF/TusC family.</text>
</comment>
<comment type="caution">
    <text evidence="2">The sequence shown here is derived from an EMBL/GenBank/DDBJ whole genome shotgun (WGS) entry which is preliminary data.</text>
</comment>
<gene>
    <name evidence="2" type="ORF">BFC18_00905</name>
</gene>
<reference evidence="2 3" key="1">
    <citation type="submission" date="2016-08" db="EMBL/GenBank/DDBJ databases">
        <authorList>
            <person name="Seilhamer J.J."/>
        </authorList>
    </citation>
    <scope>NUCLEOTIDE SEQUENCE [LARGE SCALE GENOMIC DNA]</scope>
    <source>
        <strain evidence="2 3">KCTC 42603</strain>
    </source>
</reference>
<keyword evidence="3" id="KW-1185">Reference proteome</keyword>
<dbReference type="Proteomes" id="UP000175691">
    <property type="component" value="Unassembled WGS sequence"/>
</dbReference>
<dbReference type="InterPro" id="IPR017462">
    <property type="entry name" value="Sulphur_relay_TusC/DsrF"/>
</dbReference>